<dbReference type="PIRSF" id="PIRSF020818">
    <property type="entry name" value="PHB_depoly_PhaZ"/>
    <property type="match status" value="1"/>
</dbReference>
<dbReference type="InterPro" id="IPR029058">
    <property type="entry name" value="AB_hydrolase_fold"/>
</dbReference>
<name>A0ABP7SYM3_9BURK</name>
<accession>A0ABP7SYM3</accession>
<gene>
    <name evidence="2" type="primary">phaZ</name>
    <name evidence="2" type="ORF">GCM10022212_12850</name>
</gene>
<dbReference type="EMBL" id="BAAAZE010000007">
    <property type="protein sequence ID" value="GAA4018425.1"/>
    <property type="molecule type" value="Genomic_DNA"/>
</dbReference>
<keyword evidence="3" id="KW-1185">Reference proteome</keyword>
<organism evidence="2 3">
    <name type="scientific">Actimicrobium antarcticum</name>
    <dbReference type="NCBI Taxonomy" id="1051899"/>
    <lineage>
        <taxon>Bacteria</taxon>
        <taxon>Pseudomonadati</taxon>
        <taxon>Pseudomonadota</taxon>
        <taxon>Betaproteobacteria</taxon>
        <taxon>Burkholderiales</taxon>
        <taxon>Oxalobacteraceae</taxon>
        <taxon>Actimicrobium</taxon>
    </lineage>
</organism>
<protein>
    <submittedName>
        <fullName evidence="2">Polyhydroxyalkanoate depolymerase</fullName>
    </submittedName>
</protein>
<reference evidence="3" key="1">
    <citation type="journal article" date="2019" name="Int. J. Syst. Evol. Microbiol.">
        <title>The Global Catalogue of Microorganisms (GCM) 10K type strain sequencing project: providing services to taxonomists for standard genome sequencing and annotation.</title>
        <authorList>
            <consortium name="The Broad Institute Genomics Platform"/>
            <consortium name="The Broad Institute Genome Sequencing Center for Infectious Disease"/>
            <person name="Wu L."/>
            <person name="Ma J."/>
        </authorList>
    </citation>
    <scope>NUCLEOTIDE SEQUENCE [LARGE SCALE GENOMIC DNA]</scope>
    <source>
        <strain evidence="3">JCM 16673</strain>
    </source>
</reference>
<dbReference type="Gene3D" id="3.40.50.1820">
    <property type="entry name" value="alpha/beta hydrolase"/>
    <property type="match status" value="1"/>
</dbReference>
<proteinExistence type="predicted"/>
<dbReference type="PANTHER" id="PTHR36837">
    <property type="entry name" value="POLY(3-HYDROXYALKANOATE) POLYMERASE SUBUNIT PHAC"/>
    <property type="match status" value="1"/>
</dbReference>
<comment type="caution">
    <text evidence="2">The sequence shown here is derived from an EMBL/GenBank/DDBJ whole genome shotgun (WGS) entry which is preliminary data.</text>
</comment>
<dbReference type="InterPro" id="IPR051321">
    <property type="entry name" value="PHA/PHB_synthase"/>
</dbReference>
<dbReference type="RefSeq" id="WP_344762447.1">
    <property type="nucleotide sequence ID" value="NZ_BAAAZE010000007.1"/>
</dbReference>
<dbReference type="PANTHER" id="PTHR36837:SF4">
    <property type="entry name" value="BLR0908 PROTEIN"/>
    <property type="match status" value="1"/>
</dbReference>
<evidence type="ECO:0000313" key="2">
    <source>
        <dbReference type="EMBL" id="GAA4018425.1"/>
    </source>
</evidence>
<dbReference type="InterPro" id="IPR009656">
    <property type="entry name" value="PHB_depo_C"/>
</dbReference>
<evidence type="ECO:0000313" key="3">
    <source>
        <dbReference type="Proteomes" id="UP001501353"/>
    </source>
</evidence>
<dbReference type="Proteomes" id="UP001501353">
    <property type="component" value="Unassembled WGS sequence"/>
</dbReference>
<evidence type="ECO:0000259" key="1">
    <source>
        <dbReference type="Pfam" id="PF06850"/>
    </source>
</evidence>
<sequence length="408" mass="45781">MLYHFHEMNRSFINPLMQWAEASAKLFTNPISPLAHSPFSQRIAAGYELMFRLGKDYEKPQFGLTSTVVDGKTFDITEELTVTKPFCTLIHFAKVSGKTALKQPTVLLVAPLSGHHSTLLRDTVKALLPEHDVYITDWTDARMVPLADGEFHLHDYIYYVQDFIRLLGPDVHVISVCQPTVPVLAAIALMATANDPKLPKTMTMMGGPIDPRESPTEVNNLATKKPFSWFENTVIYTVPSNYPGSGRKVYPGFLQHAGFVAMNPDRHAQSHWDFYMQLRKGDDESAEEHRKFYDEYNAVLDMPADYYLETIKTVFQDFSLATGTWDVEGKLVRPQDIKTVALFTVEGELDDISGAGQTQAAHTLCSSIPANMKEDFVAPGCGHYGIFAGRRWRDIICPKIGAFIKAHS</sequence>
<dbReference type="InterPro" id="IPR010915">
    <property type="entry name" value="PHB_depoly_PhaZ"/>
</dbReference>
<feature type="domain" description="PHB de-polymerase C-terminal" evidence="1">
    <location>
        <begin position="206"/>
        <end position="407"/>
    </location>
</feature>
<dbReference type="NCBIfam" id="TIGR01849">
    <property type="entry name" value="PHB_depoly_PhaZ"/>
    <property type="match status" value="1"/>
</dbReference>
<dbReference type="Pfam" id="PF06850">
    <property type="entry name" value="PHB_depo_C"/>
    <property type="match status" value="1"/>
</dbReference>
<dbReference type="SUPFAM" id="SSF53474">
    <property type="entry name" value="alpha/beta-Hydrolases"/>
    <property type="match status" value="1"/>
</dbReference>